<dbReference type="GO" id="GO:0003677">
    <property type="term" value="F:DNA binding"/>
    <property type="evidence" value="ECO:0007669"/>
    <property type="project" value="UniProtKB-KW"/>
</dbReference>
<proteinExistence type="predicted"/>
<evidence type="ECO:0000256" key="4">
    <source>
        <dbReference type="ARBA" id="ARBA00023163"/>
    </source>
</evidence>
<name>A0A4R4ZVZ7_9ACTN</name>
<evidence type="ECO:0000256" key="2">
    <source>
        <dbReference type="ARBA" id="ARBA00023015"/>
    </source>
</evidence>
<dbReference type="PROSITE" id="PS00552">
    <property type="entry name" value="HTH_MERR_1"/>
    <property type="match status" value="1"/>
</dbReference>
<dbReference type="EMBL" id="SMKX01000006">
    <property type="protein sequence ID" value="TDD62536.1"/>
    <property type="molecule type" value="Genomic_DNA"/>
</dbReference>
<dbReference type="Proteomes" id="UP000295124">
    <property type="component" value="Unassembled WGS sequence"/>
</dbReference>
<keyword evidence="1" id="KW-0678">Repressor</keyword>
<organism evidence="6 7">
    <name type="scientific">Kribbella antibiotica</name>
    <dbReference type="NCBI Taxonomy" id="190195"/>
    <lineage>
        <taxon>Bacteria</taxon>
        <taxon>Bacillati</taxon>
        <taxon>Actinomycetota</taxon>
        <taxon>Actinomycetes</taxon>
        <taxon>Propionibacteriales</taxon>
        <taxon>Kribbellaceae</taxon>
        <taxon>Kribbella</taxon>
    </lineage>
</organism>
<dbReference type="Gene3D" id="1.10.1660.10">
    <property type="match status" value="1"/>
</dbReference>
<sequence length="127" mass="14613">MRIGEVARRLGVATHVLRHWDDSGVVVPDRSPTGHREYSEDHVYRLRVLQACQGVGMSLPEIRQVLNRTEPDRIGVIERRLHRIRAQRKQFEQAEKFLGHVVDCRHDLLTRCERCSSYAETVVASGS</sequence>
<keyword evidence="3" id="KW-0238">DNA-binding</keyword>
<dbReference type="SMART" id="SM00422">
    <property type="entry name" value="HTH_MERR"/>
    <property type="match status" value="1"/>
</dbReference>
<keyword evidence="7" id="KW-1185">Reference proteome</keyword>
<comment type="caution">
    <text evidence="6">The sequence shown here is derived from an EMBL/GenBank/DDBJ whole genome shotgun (WGS) entry which is preliminary data.</text>
</comment>
<evidence type="ECO:0000256" key="3">
    <source>
        <dbReference type="ARBA" id="ARBA00023125"/>
    </source>
</evidence>
<reference evidence="6 7" key="1">
    <citation type="submission" date="2019-03" db="EMBL/GenBank/DDBJ databases">
        <title>Draft genome sequences of novel Actinobacteria.</title>
        <authorList>
            <person name="Sahin N."/>
            <person name="Ay H."/>
            <person name="Saygin H."/>
        </authorList>
    </citation>
    <scope>NUCLEOTIDE SEQUENCE [LARGE SCALE GENOMIC DNA]</scope>
    <source>
        <strain evidence="6 7">JCM 13523</strain>
    </source>
</reference>
<evidence type="ECO:0000313" key="7">
    <source>
        <dbReference type="Proteomes" id="UP000295124"/>
    </source>
</evidence>
<keyword evidence="4" id="KW-0804">Transcription</keyword>
<dbReference type="AlphaFoldDB" id="A0A4R4ZVZ7"/>
<dbReference type="InterPro" id="IPR047057">
    <property type="entry name" value="MerR_fam"/>
</dbReference>
<dbReference type="SUPFAM" id="SSF46955">
    <property type="entry name" value="Putative DNA-binding domain"/>
    <property type="match status" value="1"/>
</dbReference>
<accession>A0A4R4ZVZ7</accession>
<dbReference type="PRINTS" id="PR00040">
    <property type="entry name" value="HTHMERR"/>
</dbReference>
<feature type="domain" description="HTH merR-type" evidence="5">
    <location>
        <begin position="1"/>
        <end position="68"/>
    </location>
</feature>
<evidence type="ECO:0000256" key="1">
    <source>
        <dbReference type="ARBA" id="ARBA00022491"/>
    </source>
</evidence>
<evidence type="ECO:0000313" key="6">
    <source>
        <dbReference type="EMBL" id="TDD62536.1"/>
    </source>
</evidence>
<dbReference type="InterPro" id="IPR000551">
    <property type="entry name" value="MerR-type_HTH_dom"/>
</dbReference>
<dbReference type="PROSITE" id="PS50937">
    <property type="entry name" value="HTH_MERR_2"/>
    <property type="match status" value="1"/>
</dbReference>
<dbReference type="OrthoDB" id="9802039at2"/>
<keyword evidence="2" id="KW-0805">Transcription regulation</keyword>
<dbReference type="RefSeq" id="WP_132165307.1">
    <property type="nucleotide sequence ID" value="NZ_SMKX01000006.1"/>
</dbReference>
<dbReference type="PANTHER" id="PTHR30204">
    <property type="entry name" value="REDOX-CYCLING DRUG-SENSING TRANSCRIPTIONAL ACTIVATOR SOXR"/>
    <property type="match status" value="1"/>
</dbReference>
<dbReference type="GO" id="GO:0003700">
    <property type="term" value="F:DNA-binding transcription factor activity"/>
    <property type="evidence" value="ECO:0007669"/>
    <property type="project" value="InterPro"/>
</dbReference>
<protein>
    <submittedName>
        <fullName evidence="6">MerR family transcriptional regulator</fullName>
    </submittedName>
</protein>
<evidence type="ECO:0000259" key="5">
    <source>
        <dbReference type="PROSITE" id="PS50937"/>
    </source>
</evidence>
<gene>
    <name evidence="6" type="ORF">E1263_03615</name>
</gene>
<dbReference type="CDD" id="cd00592">
    <property type="entry name" value="HTH_MerR-like"/>
    <property type="match status" value="1"/>
</dbReference>
<dbReference type="PANTHER" id="PTHR30204:SF69">
    <property type="entry name" value="MERR-FAMILY TRANSCRIPTIONAL REGULATOR"/>
    <property type="match status" value="1"/>
</dbReference>
<dbReference type="Pfam" id="PF13411">
    <property type="entry name" value="MerR_1"/>
    <property type="match status" value="1"/>
</dbReference>
<dbReference type="InterPro" id="IPR009061">
    <property type="entry name" value="DNA-bd_dom_put_sf"/>
</dbReference>